<organism evidence="2 3">
    <name type="scientific">Bacteroides uniformis</name>
    <dbReference type="NCBI Taxonomy" id="820"/>
    <lineage>
        <taxon>Bacteria</taxon>
        <taxon>Pseudomonadati</taxon>
        <taxon>Bacteroidota</taxon>
        <taxon>Bacteroidia</taxon>
        <taxon>Bacteroidales</taxon>
        <taxon>Bacteroidaceae</taxon>
        <taxon>Bacteroides</taxon>
    </lineage>
</organism>
<name>A0A7J5GPX5_BACUN</name>
<dbReference type="AlphaFoldDB" id="A0A7J5GPX5"/>
<comment type="caution">
    <text evidence="2">The sequence shown here is derived from an EMBL/GenBank/DDBJ whole genome shotgun (WGS) entry which is preliminary data.</text>
</comment>
<keyword evidence="2" id="KW-0808">Transferase</keyword>
<dbReference type="InterPro" id="IPR055573">
    <property type="entry name" value="DUF7149"/>
</dbReference>
<feature type="domain" description="DUF7149" evidence="1">
    <location>
        <begin position="4"/>
        <end position="137"/>
    </location>
</feature>
<proteinExistence type="predicted"/>
<accession>A0A7J5GPX5</accession>
<evidence type="ECO:0000313" key="3">
    <source>
        <dbReference type="Proteomes" id="UP000442334"/>
    </source>
</evidence>
<dbReference type="GO" id="GO:0032259">
    <property type="term" value="P:methylation"/>
    <property type="evidence" value="ECO:0007669"/>
    <property type="project" value="UniProtKB-KW"/>
</dbReference>
<dbReference type="Pfam" id="PF23653">
    <property type="entry name" value="DUF7149"/>
    <property type="match status" value="1"/>
</dbReference>
<gene>
    <name evidence="2" type="ORF">GAQ34_24150</name>
</gene>
<protein>
    <submittedName>
        <fullName evidence="2">Class I SAM-dependent DNA methyltransferase</fullName>
    </submittedName>
</protein>
<evidence type="ECO:0000259" key="1">
    <source>
        <dbReference type="Pfam" id="PF23653"/>
    </source>
</evidence>
<reference evidence="2 3" key="1">
    <citation type="journal article" date="2019" name="Nat. Med.">
        <title>A library of human gut bacterial isolates paired with longitudinal multiomics data enables mechanistic microbiome research.</title>
        <authorList>
            <person name="Poyet M."/>
            <person name="Groussin M."/>
            <person name="Gibbons S.M."/>
            <person name="Avila-Pacheco J."/>
            <person name="Jiang X."/>
            <person name="Kearney S.M."/>
            <person name="Perrotta A.R."/>
            <person name="Berdy B."/>
            <person name="Zhao S."/>
            <person name="Lieberman T.D."/>
            <person name="Swanson P.K."/>
            <person name="Smith M."/>
            <person name="Roesemann S."/>
            <person name="Alexander J.E."/>
            <person name="Rich S.A."/>
            <person name="Livny J."/>
            <person name="Vlamakis H."/>
            <person name="Clish C."/>
            <person name="Bullock K."/>
            <person name="Deik A."/>
            <person name="Scott J."/>
            <person name="Pierce K.A."/>
            <person name="Xavier R.J."/>
            <person name="Alm E.J."/>
        </authorList>
    </citation>
    <scope>NUCLEOTIDE SEQUENCE [LARGE SCALE GENOMIC DNA]</scope>
    <source>
        <strain evidence="2 3">BIOML-A21</strain>
    </source>
</reference>
<dbReference type="EMBL" id="WCUA01000297">
    <property type="protein sequence ID" value="KAB4175433.1"/>
    <property type="molecule type" value="Genomic_DNA"/>
</dbReference>
<sequence length="137" mass="16078">MGLLKPNQVLNKAYRQVAIETTDFDLFKNALRTLRDNIVDGQREHTQKEHLRNFLSETFYKPYYMAPEEDIDLAIRLDKTIKSNIGLLIEVKSTTNKGEMISNDNLNRKALQELLLYYLKERVNKKNNDIKYLIATN</sequence>
<evidence type="ECO:0000313" key="2">
    <source>
        <dbReference type="EMBL" id="KAB4175433.1"/>
    </source>
</evidence>
<dbReference type="GO" id="GO:0008168">
    <property type="term" value="F:methyltransferase activity"/>
    <property type="evidence" value="ECO:0007669"/>
    <property type="project" value="UniProtKB-KW"/>
</dbReference>
<dbReference type="Proteomes" id="UP000442334">
    <property type="component" value="Unassembled WGS sequence"/>
</dbReference>
<feature type="non-terminal residue" evidence="2">
    <location>
        <position position="137"/>
    </location>
</feature>
<keyword evidence="2" id="KW-0489">Methyltransferase</keyword>